<comment type="caution">
    <text evidence="2">The sequence shown here is derived from an EMBL/GenBank/DDBJ whole genome shotgun (WGS) entry which is preliminary data.</text>
</comment>
<dbReference type="AlphaFoldDB" id="A0A4Y1ZFH3"/>
<organism evidence="2 3">
    <name type="scientific">Sporolactobacillus inulinus</name>
    <dbReference type="NCBI Taxonomy" id="2078"/>
    <lineage>
        <taxon>Bacteria</taxon>
        <taxon>Bacillati</taxon>
        <taxon>Bacillota</taxon>
        <taxon>Bacilli</taxon>
        <taxon>Bacillales</taxon>
        <taxon>Sporolactobacillaceae</taxon>
        <taxon>Sporolactobacillus</taxon>
    </lineage>
</organism>
<dbReference type="GO" id="GO:0008408">
    <property type="term" value="F:3'-5' exonuclease activity"/>
    <property type="evidence" value="ECO:0007669"/>
    <property type="project" value="InterPro"/>
</dbReference>
<dbReference type="GO" id="GO:0003887">
    <property type="term" value="F:DNA-directed DNA polymerase activity"/>
    <property type="evidence" value="ECO:0007669"/>
    <property type="project" value="UniProtKB-EC"/>
</dbReference>
<evidence type="ECO:0000313" key="3">
    <source>
        <dbReference type="Proteomes" id="UP000319716"/>
    </source>
</evidence>
<reference evidence="2 3" key="1">
    <citation type="submission" date="2017-11" db="EMBL/GenBank/DDBJ databases">
        <title>Draft Genome Sequence of Sporolactobacillus inulinus NBRC 111894 Isolated from Koso, a Japanese Sugar-Vegetable Fermented Beverage.</title>
        <authorList>
            <person name="Chiou T.Y."/>
            <person name="Oshima K."/>
            <person name="Suda W."/>
            <person name="Hattori M."/>
            <person name="Takahashi T."/>
        </authorList>
    </citation>
    <scope>NUCLEOTIDE SEQUENCE [LARGE SCALE GENOMIC DNA]</scope>
    <source>
        <strain evidence="2 3">NBRC111894</strain>
    </source>
</reference>
<dbReference type="GO" id="GO:0009360">
    <property type="term" value="C:DNA polymerase III complex"/>
    <property type="evidence" value="ECO:0007669"/>
    <property type="project" value="InterPro"/>
</dbReference>
<proteinExistence type="predicted"/>
<dbReference type="SUPFAM" id="SSF55979">
    <property type="entry name" value="DNA clamp"/>
    <property type="match status" value="1"/>
</dbReference>
<keyword evidence="2" id="KW-0548">Nucleotidyltransferase</keyword>
<keyword evidence="2" id="KW-0808">Transferase</keyword>
<dbReference type="InterPro" id="IPR046938">
    <property type="entry name" value="DNA_clamp_sf"/>
</dbReference>
<dbReference type="GO" id="GO:0006260">
    <property type="term" value="P:DNA replication"/>
    <property type="evidence" value="ECO:0007669"/>
    <property type="project" value="InterPro"/>
</dbReference>
<evidence type="ECO:0000313" key="2">
    <source>
        <dbReference type="EMBL" id="GAY77228.1"/>
    </source>
</evidence>
<evidence type="ECO:0000259" key="1">
    <source>
        <dbReference type="Pfam" id="PF00712"/>
    </source>
</evidence>
<dbReference type="EC" id="2.7.7.7" evidence="2"/>
<sequence length="57" mass="6191">MQELQDSNSNAALAMKCTVQKDKLADAVNRVMKAISSKTTIPILTGVKSPQEEMGLR</sequence>
<accession>A0A4Y1ZFH3</accession>
<dbReference type="EMBL" id="BEXB01000023">
    <property type="protein sequence ID" value="GAY77228.1"/>
    <property type="molecule type" value="Genomic_DNA"/>
</dbReference>
<dbReference type="InterPro" id="IPR022634">
    <property type="entry name" value="DNA_polIII_beta_N"/>
</dbReference>
<gene>
    <name evidence="2" type="ORF">NBRC111894_2782</name>
</gene>
<feature type="domain" description="DNA polymerase III beta sliding clamp N-terminal" evidence="1">
    <location>
        <begin position="15"/>
        <end position="49"/>
    </location>
</feature>
<name>A0A4Y1ZFH3_9BACL</name>
<dbReference type="Pfam" id="PF00712">
    <property type="entry name" value="DNA_pol3_beta"/>
    <property type="match status" value="1"/>
</dbReference>
<dbReference type="Proteomes" id="UP000319716">
    <property type="component" value="Unassembled WGS sequence"/>
</dbReference>
<dbReference type="GO" id="GO:0003677">
    <property type="term" value="F:DNA binding"/>
    <property type="evidence" value="ECO:0007669"/>
    <property type="project" value="InterPro"/>
</dbReference>
<dbReference type="Gene3D" id="3.10.150.10">
    <property type="entry name" value="DNA Polymerase III, subunit A, domain 2"/>
    <property type="match status" value="1"/>
</dbReference>
<protein>
    <submittedName>
        <fullName evidence="2">DNA polymerase III beta subunit</fullName>
        <ecNumber evidence="2">2.7.7.7</ecNumber>
    </submittedName>
</protein>